<comment type="caution">
    <text evidence="1">The sequence shown here is derived from an EMBL/GenBank/DDBJ whole genome shotgun (WGS) entry which is preliminary data.</text>
</comment>
<name>A0A0F8ZX73_9ZZZZ</name>
<dbReference type="EMBL" id="LAZR01049086">
    <property type="protein sequence ID" value="KKK90480.1"/>
    <property type="molecule type" value="Genomic_DNA"/>
</dbReference>
<evidence type="ECO:0000313" key="1">
    <source>
        <dbReference type="EMBL" id="KKK90480.1"/>
    </source>
</evidence>
<gene>
    <name evidence="1" type="ORF">LCGC14_2722600</name>
</gene>
<protein>
    <submittedName>
        <fullName evidence="1">Uncharacterized protein</fullName>
    </submittedName>
</protein>
<organism evidence="1">
    <name type="scientific">marine sediment metagenome</name>
    <dbReference type="NCBI Taxonomy" id="412755"/>
    <lineage>
        <taxon>unclassified sequences</taxon>
        <taxon>metagenomes</taxon>
        <taxon>ecological metagenomes</taxon>
    </lineage>
</organism>
<dbReference type="AlphaFoldDB" id="A0A0F8ZX73"/>
<reference evidence="1" key="1">
    <citation type="journal article" date="2015" name="Nature">
        <title>Complex archaea that bridge the gap between prokaryotes and eukaryotes.</title>
        <authorList>
            <person name="Spang A."/>
            <person name="Saw J.H."/>
            <person name="Jorgensen S.L."/>
            <person name="Zaremba-Niedzwiedzka K."/>
            <person name="Martijn J."/>
            <person name="Lind A.E."/>
            <person name="van Eijk R."/>
            <person name="Schleper C."/>
            <person name="Guy L."/>
            <person name="Ettema T.J."/>
        </authorList>
    </citation>
    <scope>NUCLEOTIDE SEQUENCE</scope>
</reference>
<accession>A0A0F8ZX73</accession>
<feature type="non-terminal residue" evidence="1">
    <location>
        <position position="54"/>
    </location>
</feature>
<proteinExistence type="predicted"/>
<sequence>MTAKTLPEAWDNYFLLSIQRRGASAQSAIEFAAIIDPTTWAVSGEKPAESVVNA</sequence>